<comment type="caution">
    <text evidence="1">The sequence shown here is derived from an EMBL/GenBank/DDBJ whole genome shotgun (WGS) entry which is preliminary data.</text>
</comment>
<organism evidence="1 2">
    <name type="scientific">Venturia nashicola</name>
    <dbReference type="NCBI Taxonomy" id="86259"/>
    <lineage>
        <taxon>Eukaryota</taxon>
        <taxon>Fungi</taxon>
        <taxon>Dikarya</taxon>
        <taxon>Ascomycota</taxon>
        <taxon>Pezizomycotina</taxon>
        <taxon>Dothideomycetes</taxon>
        <taxon>Pleosporomycetidae</taxon>
        <taxon>Venturiales</taxon>
        <taxon>Venturiaceae</taxon>
        <taxon>Venturia</taxon>
    </lineage>
</organism>
<gene>
    <name evidence="1" type="ORF">E6O75_ATG02611</name>
</gene>
<protein>
    <submittedName>
        <fullName evidence="1">Uncharacterized protein</fullName>
    </submittedName>
</protein>
<name>A0A4Z1PG02_9PEZI</name>
<sequence length="210" mass="23374">MEKAIGCWDEKYRAWRLGALPHVGLLQRYKFRHGLFLVCGSTCQERLLGKLITTKMVAIRACSGLSSLDHRGLNCVHTIRLSKIKELCWIMGGRQLNLISQSFLVRSTVLKCPVTSIAMVAQRDGAFSKTRGTSDEPKLVWDSRSELPSVGRHLAHGLKKVGRGRCPYDNPPTVQIPDPDHACVRSMVHYMLVFAATAVMGKVTTMSKIP</sequence>
<evidence type="ECO:0000313" key="1">
    <source>
        <dbReference type="EMBL" id="TID24246.1"/>
    </source>
</evidence>
<dbReference type="AlphaFoldDB" id="A0A4Z1PG02"/>
<dbReference type="EMBL" id="SNSC02000005">
    <property type="protein sequence ID" value="TID24246.1"/>
    <property type="molecule type" value="Genomic_DNA"/>
</dbReference>
<accession>A0A4Z1PG02</accession>
<keyword evidence="2" id="KW-1185">Reference proteome</keyword>
<proteinExistence type="predicted"/>
<dbReference type="OrthoDB" id="5360374at2759"/>
<dbReference type="Proteomes" id="UP000298493">
    <property type="component" value="Unassembled WGS sequence"/>
</dbReference>
<evidence type="ECO:0000313" key="2">
    <source>
        <dbReference type="Proteomes" id="UP000298493"/>
    </source>
</evidence>
<reference evidence="1 2" key="1">
    <citation type="submission" date="2019-04" db="EMBL/GenBank/DDBJ databases">
        <title>High contiguity whole genome sequence and gene annotation resource for two Venturia nashicola isolates.</title>
        <authorList>
            <person name="Prokchorchik M."/>
            <person name="Won K."/>
            <person name="Lee Y."/>
            <person name="Choi E.D."/>
            <person name="Segonzac C."/>
            <person name="Sohn K.H."/>
        </authorList>
    </citation>
    <scope>NUCLEOTIDE SEQUENCE [LARGE SCALE GENOMIC DNA]</scope>
    <source>
        <strain evidence="1 2">PRI2</strain>
    </source>
</reference>